<feature type="domain" description="DUS-like FMN-binding" evidence="8">
    <location>
        <begin position="5"/>
        <end position="290"/>
    </location>
</feature>
<keyword evidence="5" id="KW-0521">NADP</keyword>
<sequence>MKLYLAPLEGITGYIYRNALAAVFEQPDKFFAPFIGTSQNKKFSNKEVRDINPQNNKINVLIPQLMTKQTDQALSAMSKLKDYGYTEVNINAGCPSGTVVSKGRGSGLLKNLEDLDILLDKMVNESGMEISVKTRIGMYEPEEFYEILEIYNKYNLKELIIHPRVREDFYNNTPNLEVFEYAYENSKNKLCYNGDVNSVDDYNKIIKRFPNIDSVMIGRGAITNPNIFSEIRGGERVTKEKLYRFNEIIYNDYKEVMSGDRNLLFKMKEAWRYMSPLFENYEKNWKRIKKANDLIHFNNAIEEMFKCDIIN</sequence>
<evidence type="ECO:0000259" key="8">
    <source>
        <dbReference type="Pfam" id="PF01207"/>
    </source>
</evidence>
<gene>
    <name evidence="9" type="ORF">N5B56_00180</name>
</gene>
<evidence type="ECO:0000313" key="9">
    <source>
        <dbReference type="EMBL" id="MCT7397501.1"/>
    </source>
</evidence>
<name>A0ABT2LXZ4_9FIRM</name>
<evidence type="ECO:0000256" key="4">
    <source>
        <dbReference type="ARBA" id="ARBA00022694"/>
    </source>
</evidence>
<dbReference type="SUPFAM" id="SSF51395">
    <property type="entry name" value="FMN-linked oxidoreductases"/>
    <property type="match status" value="1"/>
</dbReference>
<dbReference type="InterPro" id="IPR035587">
    <property type="entry name" value="DUS-like_FMN-bd"/>
</dbReference>
<dbReference type="PANTHER" id="PTHR45846">
    <property type="entry name" value="TRNA-DIHYDROURIDINE(47) SYNTHASE [NAD(P)(+)]-LIKE"/>
    <property type="match status" value="1"/>
</dbReference>
<comment type="cofactor">
    <cofactor evidence="1 7">
        <name>FMN</name>
        <dbReference type="ChEBI" id="CHEBI:58210"/>
    </cofactor>
</comment>
<dbReference type="PIRSF" id="PIRSF006621">
    <property type="entry name" value="Dus"/>
    <property type="match status" value="1"/>
</dbReference>
<comment type="function">
    <text evidence="7">Catalyzes the synthesis of 5,6-dihydrouridine (D), a modified base found in the D-loop of most tRNAs, via the reduction of the C5-C6 double bond in target uridines.</text>
</comment>
<dbReference type="InterPro" id="IPR001269">
    <property type="entry name" value="DUS_fam"/>
</dbReference>
<keyword evidence="3 7" id="KW-0288">FMN</keyword>
<dbReference type="EMBL" id="JAODBU010000001">
    <property type="protein sequence ID" value="MCT7397501.1"/>
    <property type="molecule type" value="Genomic_DNA"/>
</dbReference>
<comment type="similarity">
    <text evidence="7">Belongs to the dus family.</text>
</comment>
<evidence type="ECO:0000256" key="7">
    <source>
        <dbReference type="PIRNR" id="PIRNR006621"/>
    </source>
</evidence>
<dbReference type="Gene3D" id="3.20.20.70">
    <property type="entry name" value="Aldolase class I"/>
    <property type="match status" value="1"/>
</dbReference>
<dbReference type="CDD" id="cd02801">
    <property type="entry name" value="DUS_like_FMN"/>
    <property type="match status" value="1"/>
</dbReference>
<dbReference type="InterPro" id="IPR018517">
    <property type="entry name" value="tRNA_hU_synthase_CS"/>
</dbReference>
<evidence type="ECO:0000256" key="1">
    <source>
        <dbReference type="ARBA" id="ARBA00001917"/>
    </source>
</evidence>
<comment type="caution">
    <text evidence="9">The sequence shown here is derived from an EMBL/GenBank/DDBJ whole genome shotgun (WGS) entry which is preliminary data.</text>
</comment>
<proteinExistence type="inferred from homology"/>
<dbReference type="PROSITE" id="PS01136">
    <property type="entry name" value="UPF0034"/>
    <property type="match status" value="1"/>
</dbReference>
<keyword evidence="2 7" id="KW-0285">Flavoprotein</keyword>
<evidence type="ECO:0000256" key="3">
    <source>
        <dbReference type="ARBA" id="ARBA00022643"/>
    </source>
</evidence>
<keyword evidence="10" id="KW-1185">Reference proteome</keyword>
<accession>A0ABT2LXZ4</accession>
<evidence type="ECO:0000313" key="10">
    <source>
        <dbReference type="Proteomes" id="UP001431199"/>
    </source>
</evidence>
<protein>
    <recommendedName>
        <fullName evidence="7">tRNA-dihydrouridine synthase</fullName>
        <ecNumber evidence="7">1.3.1.-</ecNumber>
    </recommendedName>
</protein>
<dbReference type="PANTHER" id="PTHR45846:SF1">
    <property type="entry name" value="TRNA-DIHYDROURIDINE(47) SYNTHASE [NAD(P)(+)]-LIKE"/>
    <property type="match status" value="1"/>
</dbReference>
<dbReference type="InterPro" id="IPR013785">
    <property type="entry name" value="Aldolase_TIM"/>
</dbReference>
<dbReference type="Proteomes" id="UP001431199">
    <property type="component" value="Unassembled WGS sequence"/>
</dbReference>
<evidence type="ECO:0000256" key="2">
    <source>
        <dbReference type="ARBA" id="ARBA00022630"/>
    </source>
</evidence>
<reference evidence="9" key="1">
    <citation type="submission" date="2022-09" db="EMBL/GenBank/DDBJ databases">
        <title>Eubacterium sp. LFL-14 isolated from human feces.</title>
        <authorList>
            <person name="Liu F."/>
        </authorList>
    </citation>
    <scope>NUCLEOTIDE SEQUENCE</scope>
    <source>
        <strain evidence="9">LFL-14</strain>
    </source>
</reference>
<keyword evidence="6 7" id="KW-0560">Oxidoreductase</keyword>
<dbReference type="Pfam" id="PF01207">
    <property type="entry name" value="Dus"/>
    <property type="match status" value="1"/>
</dbReference>
<keyword evidence="4 7" id="KW-0819">tRNA processing</keyword>
<dbReference type="RefSeq" id="WP_260978032.1">
    <property type="nucleotide sequence ID" value="NZ_JAODBU010000001.1"/>
</dbReference>
<dbReference type="EC" id="1.3.1.-" evidence="7"/>
<evidence type="ECO:0000256" key="6">
    <source>
        <dbReference type="ARBA" id="ARBA00023002"/>
    </source>
</evidence>
<organism evidence="9 10">
    <name type="scientific">Eubacterium album</name>
    <dbReference type="NCBI Taxonomy" id="2978477"/>
    <lineage>
        <taxon>Bacteria</taxon>
        <taxon>Bacillati</taxon>
        <taxon>Bacillota</taxon>
        <taxon>Clostridia</taxon>
        <taxon>Eubacteriales</taxon>
        <taxon>Eubacteriaceae</taxon>
        <taxon>Eubacterium</taxon>
    </lineage>
</organism>
<evidence type="ECO:0000256" key="5">
    <source>
        <dbReference type="ARBA" id="ARBA00022857"/>
    </source>
</evidence>